<gene>
    <name evidence="1" type="ORF">EV194_1024</name>
</gene>
<evidence type="ECO:0008006" key="3">
    <source>
        <dbReference type="Google" id="ProtNLM"/>
    </source>
</evidence>
<protein>
    <recommendedName>
        <fullName evidence="3">SdiA-regulated protein</fullName>
    </recommendedName>
</protein>
<keyword evidence="2" id="KW-1185">Reference proteome</keyword>
<dbReference type="Proteomes" id="UP000295221">
    <property type="component" value="Unassembled WGS sequence"/>
</dbReference>
<dbReference type="RefSeq" id="WP_132432241.1">
    <property type="nucleotide sequence ID" value="NZ_SLWK01000002.1"/>
</dbReference>
<sequence>MRFIICTVLLSTYLFICGCDKKTTSHAGFIVKHVHVETMGELPLEVPESSGLIVTSPNNIWTHNDSSNPNELYLIDSTGVLQRTLVISNATNIDWEDLAIDPDGYVYINDAGNNNNDRKDLKIWRIPHPDKTTGNSTFAHAIAFTLEDQKEFPPPRSNRNFCIEAIIWKSDSIFMFTKDRSEPLTGYTKMYGVPASPGSHTAKLLDSLYIDNRNNRSRVTGADINFETGEVILLTRSHLLSFTNYPGTRFFQGEVTDYRFIERVGQVEGIGFINGSSLYISEESDEDRRGLLYRVNLAQ</sequence>
<proteinExistence type="predicted"/>
<dbReference type="PROSITE" id="PS51257">
    <property type="entry name" value="PROKAR_LIPOPROTEIN"/>
    <property type="match status" value="1"/>
</dbReference>
<dbReference type="EMBL" id="SLWK01000002">
    <property type="protein sequence ID" value="TCO09585.1"/>
    <property type="molecule type" value="Genomic_DNA"/>
</dbReference>
<reference evidence="1 2" key="1">
    <citation type="submission" date="2019-03" db="EMBL/GenBank/DDBJ databases">
        <title>Genomic Encyclopedia of Type Strains, Phase IV (KMG-IV): sequencing the most valuable type-strain genomes for metagenomic binning, comparative biology and taxonomic classification.</title>
        <authorList>
            <person name="Goeker M."/>
        </authorList>
    </citation>
    <scope>NUCLEOTIDE SEQUENCE [LARGE SCALE GENOMIC DNA]</scope>
    <source>
        <strain evidence="1 2">DSM 24179</strain>
    </source>
</reference>
<evidence type="ECO:0000313" key="1">
    <source>
        <dbReference type="EMBL" id="TCO09585.1"/>
    </source>
</evidence>
<evidence type="ECO:0000313" key="2">
    <source>
        <dbReference type="Proteomes" id="UP000295221"/>
    </source>
</evidence>
<dbReference type="OrthoDB" id="9798438at2"/>
<dbReference type="AlphaFoldDB" id="A0A4R2GKX7"/>
<name>A0A4R2GKX7_9BACT</name>
<accession>A0A4R2GKX7</accession>
<comment type="caution">
    <text evidence="1">The sequence shown here is derived from an EMBL/GenBank/DDBJ whole genome shotgun (WGS) entry which is preliminary data.</text>
</comment>
<organism evidence="1 2">
    <name type="scientific">Natronoflexus pectinivorans</name>
    <dbReference type="NCBI Taxonomy" id="682526"/>
    <lineage>
        <taxon>Bacteria</taxon>
        <taxon>Pseudomonadati</taxon>
        <taxon>Bacteroidota</taxon>
        <taxon>Bacteroidia</taxon>
        <taxon>Marinilabiliales</taxon>
        <taxon>Marinilabiliaceae</taxon>
        <taxon>Natronoflexus</taxon>
    </lineage>
</organism>